<dbReference type="InterPro" id="IPR012945">
    <property type="entry name" value="Tubulin-bd_cofactor_C_dom"/>
</dbReference>
<dbReference type="KEGG" id="mpp:MICPUCDRAFT_51630"/>
<dbReference type="AlphaFoldDB" id="C1N2R4"/>
<dbReference type="InterPro" id="IPR006599">
    <property type="entry name" value="CARP_motif"/>
</dbReference>
<protein>
    <submittedName>
        <fullName evidence="9">Predicted protein</fullName>
    </submittedName>
</protein>
<evidence type="ECO:0000256" key="4">
    <source>
        <dbReference type="ARBA" id="ARBA00022990"/>
    </source>
</evidence>
<sequence length="362" mass="39062">MEAKRSQLMDRLTAKDEARRADADARRAEAERAADPRENVDAFLRAFEDRRVAVLAAVDAATAAHPDAGADATRETLDALLKDALEMEKSVAEASYFLPPYDARACAAATETTKGVVQSTQATLLPKKKFSFSSRKKKEKAKEVEGGEREKEVGEVERDVERAKANARGDSAAAASAAAKLAALTAAADDGPGLRDLTGETCVVTASELREANGTGAGDYVLVNLTDVTVFILGAVRALRCHNLKNVRVYGGPVEGSVHAQGLDGCHLEIATRQMRIHDARNGTAFYLRTKSRPIIEHSTGVGFAPFTFSYDGSEDALARAGMEPDPGTWREVDDFGWIKQQQSPNWRIIPEEERVAPPPAP</sequence>
<comment type="similarity">
    <text evidence="2">Belongs to the TBCC family.</text>
</comment>
<evidence type="ECO:0000256" key="3">
    <source>
        <dbReference type="ARBA" id="ARBA00022490"/>
    </source>
</evidence>
<comment type="subcellular location">
    <subcellularLocation>
        <location evidence="1">Cytoplasm</location>
    </subcellularLocation>
</comment>
<dbReference type="SMART" id="SM00673">
    <property type="entry name" value="CARP"/>
    <property type="match status" value="2"/>
</dbReference>
<reference evidence="9 10" key="1">
    <citation type="journal article" date="2009" name="Science">
        <title>Green evolution and dynamic adaptations revealed by genomes of the marine picoeukaryotes Micromonas.</title>
        <authorList>
            <person name="Worden A.Z."/>
            <person name="Lee J.H."/>
            <person name="Mock T."/>
            <person name="Rouze P."/>
            <person name="Simmons M.P."/>
            <person name="Aerts A.L."/>
            <person name="Allen A.E."/>
            <person name="Cuvelier M.L."/>
            <person name="Derelle E."/>
            <person name="Everett M.V."/>
            <person name="Foulon E."/>
            <person name="Grimwood J."/>
            <person name="Gundlach H."/>
            <person name="Henrissat B."/>
            <person name="Napoli C."/>
            <person name="McDonald S.M."/>
            <person name="Parker M.S."/>
            <person name="Rombauts S."/>
            <person name="Salamov A."/>
            <person name="Von Dassow P."/>
            <person name="Badger J.H."/>
            <person name="Coutinho P.M."/>
            <person name="Demir E."/>
            <person name="Dubchak I."/>
            <person name="Gentemann C."/>
            <person name="Eikrem W."/>
            <person name="Gready J.E."/>
            <person name="John U."/>
            <person name="Lanier W."/>
            <person name="Lindquist E.A."/>
            <person name="Lucas S."/>
            <person name="Mayer K.F."/>
            <person name="Moreau H."/>
            <person name="Not F."/>
            <person name="Otillar R."/>
            <person name="Panaud O."/>
            <person name="Pangilinan J."/>
            <person name="Paulsen I."/>
            <person name="Piegu B."/>
            <person name="Poliakov A."/>
            <person name="Robbens S."/>
            <person name="Schmutz J."/>
            <person name="Toulza E."/>
            <person name="Wyss T."/>
            <person name="Zelensky A."/>
            <person name="Zhou K."/>
            <person name="Armbrust E.V."/>
            <person name="Bhattacharya D."/>
            <person name="Goodenough U.W."/>
            <person name="Van de Peer Y."/>
            <person name="Grigoriev I.V."/>
        </authorList>
    </citation>
    <scope>NUCLEOTIDE SEQUENCE [LARGE SCALE GENOMIC DNA]</scope>
    <source>
        <strain evidence="9 10">CCMP1545</strain>
    </source>
</reference>
<evidence type="ECO:0000256" key="7">
    <source>
        <dbReference type="SAM" id="MobiDB-lite"/>
    </source>
</evidence>
<dbReference type="GO" id="GO:0015631">
    <property type="term" value="F:tubulin binding"/>
    <property type="evidence" value="ECO:0007669"/>
    <property type="project" value="InterPro"/>
</dbReference>
<evidence type="ECO:0000256" key="5">
    <source>
        <dbReference type="ARBA" id="ARBA00023186"/>
    </source>
</evidence>
<dbReference type="InterPro" id="IPR017901">
    <property type="entry name" value="C-CAP_CF_C-like"/>
</dbReference>
<dbReference type="GeneID" id="9687362"/>
<keyword evidence="10" id="KW-1185">Reference proteome</keyword>
<keyword evidence="5" id="KW-0143">Chaperone</keyword>
<dbReference type="OrthoDB" id="194775at2759"/>
<dbReference type="OMA" id="YFQHEIT"/>
<dbReference type="STRING" id="564608.C1N2R4"/>
<feature type="region of interest" description="Disordered" evidence="7">
    <location>
        <begin position="136"/>
        <end position="157"/>
    </location>
</feature>
<dbReference type="EMBL" id="GG663745">
    <property type="protein sequence ID" value="EEH53842.1"/>
    <property type="molecule type" value="Genomic_DNA"/>
</dbReference>
<dbReference type="InterPro" id="IPR016098">
    <property type="entry name" value="CAP/MinC_C"/>
</dbReference>
<dbReference type="GO" id="GO:0007023">
    <property type="term" value="P:post-chaperonin tubulin folding pathway"/>
    <property type="evidence" value="ECO:0007669"/>
    <property type="project" value="InterPro"/>
</dbReference>
<name>C1N2R4_MICPC</name>
<accession>C1N2R4</accession>
<dbReference type="RefSeq" id="XP_003062130.1">
    <property type="nucleotide sequence ID" value="XM_003062084.1"/>
</dbReference>
<dbReference type="Pfam" id="PF16752">
    <property type="entry name" value="TBCC_N"/>
    <property type="match status" value="1"/>
</dbReference>
<dbReference type="Proteomes" id="UP000001876">
    <property type="component" value="Unassembled WGS sequence"/>
</dbReference>
<dbReference type="eggNOG" id="KOG2512">
    <property type="taxonomic scope" value="Eukaryota"/>
</dbReference>
<dbReference type="GO" id="GO:0005737">
    <property type="term" value="C:cytoplasm"/>
    <property type="evidence" value="ECO:0007669"/>
    <property type="project" value="UniProtKB-SubCell"/>
</dbReference>
<dbReference type="InterPro" id="IPR038397">
    <property type="entry name" value="TBCC_N_sf"/>
</dbReference>
<proteinExistence type="inferred from homology"/>
<feature type="region of interest" description="Disordered" evidence="7">
    <location>
        <begin position="1"/>
        <end position="35"/>
    </location>
</feature>
<organism evidence="10">
    <name type="scientific">Micromonas pusilla (strain CCMP1545)</name>
    <name type="common">Picoplanktonic green alga</name>
    <dbReference type="NCBI Taxonomy" id="564608"/>
    <lineage>
        <taxon>Eukaryota</taxon>
        <taxon>Viridiplantae</taxon>
        <taxon>Chlorophyta</taxon>
        <taxon>Mamiellophyceae</taxon>
        <taxon>Mamiellales</taxon>
        <taxon>Mamiellaceae</taxon>
        <taxon>Micromonas</taxon>
    </lineage>
</organism>
<gene>
    <name evidence="9" type="ORF">MICPUCDRAFT_51630</name>
</gene>
<evidence type="ECO:0000313" key="10">
    <source>
        <dbReference type="Proteomes" id="UP000001876"/>
    </source>
</evidence>
<dbReference type="Gene3D" id="2.160.20.70">
    <property type="match status" value="1"/>
</dbReference>
<feature type="compositionally biased region" description="Basic and acidic residues" evidence="7">
    <location>
        <begin position="140"/>
        <end position="157"/>
    </location>
</feature>
<dbReference type="InterPro" id="IPR027684">
    <property type="entry name" value="TBCC"/>
</dbReference>
<keyword evidence="4" id="KW-0007">Acetylation</keyword>
<dbReference type="PANTHER" id="PTHR15139:SF0">
    <property type="entry name" value="TUBULIN-SPECIFIC CHAPERONE C"/>
    <property type="match status" value="1"/>
</dbReference>
<dbReference type="Gene3D" id="1.20.58.1250">
    <property type="entry name" value="Tubulin Binding Cofactor C, N-terminal domain"/>
    <property type="match status" value="1"/>
</dbReference>
<dbReference type="PANTHER" id="PTHR15139">
    <property type="entry name" value="TUBULIN FOLDING COFACTOR C"/>
    <property type="match status" value="1"/>
</dbReference>
<evidence type="ECO:0000256" key="6">
    <source>
        <dbReference type="ARBA" id="ARBA00026055"/>
    </source>
</evidence>
<dbReference type="Pfam" id="PF07986">
    <property type="entry name" value="TBCC"/>
    <property type="match status" value="1"/>
</dbReference>
<dbReference type="PROSITE" id="PS51329">
    <property type="entry name" value="C_CAP_COFACTOR_C"/>
    <property type="match status" value="1"/>
</dbReference>
<keyword evidence="3" id="KW-0963">Cytoplasm</keyword>
<dbReference type="InterPro" id="IPR031925">
    <property type="entry name" value="TBCC_N"/>
</dbReference>
<evidence type="ECO:0000256" key="2">
    <source>
        <dbReference type="ARBA" id="ARBA00008848"/>
    </source>
</evidence>
<evidence type="ECO:0000313" key="9">
    <source>
        <dbReference type="EMBL" id="EEH53842.1"/>
    </source>
</evidence>
<comment type="subunit">
    <text evidence="6">Supercomplex made of cofactors A to E. Cofactors A and D function by capturing and stabilizing tubulin in a quasi-native conformation. Cofactor E binds to the cofactor D-tubulin complex; interaction with cofactor C then causes the release of tubulin polypeptides that are committed to the native state.</text>
</comment>
<dbReference type="GO" id="GO:0007021">
    <property type="term" value="P:tubulin complex assembly"/>
    <property type="evidence" value="ECO:0007669"/>
    <property type="project" value="TreeGrafter"/>
</dbReference>
<evidence type="ECO:0000256" key="1">
    <source>
        <dbReference type="ARBA" id="ARBA00004496"/>
    </source>
</evidence>
<evidence type="ECO:0000259" key="8">
    <source>
        <dbReference type="PROSITE" id="PS51329"/>
    </source>
</evidence>
<feature type="domain" description="C-CAP/cofactor C-like" evidence="8">
    <location>
        <begin position="178"/>
        <end position="338"/>
    </location>
</feature>